<evidence type="ECO:0000256" key="1">
    <source>
        <dbReference type="SAM" id="MobiDB-lite"/>
    </source>
</evidence>
<name>A0ABD3TQS1_9LAMI</name>
<dbReference type="Proteomes" id="UP001634393">
    <property type="component" value="Unassembled WGS sequence"/>
</dbReference>
<comment type="caution">
    <text evidence="4">The sequence shown here is derived from an EMBL/GenBank/DDBJ whole genome shotgun (WGS) entry which is preliminary data.</text>
</comment>
<feature type="signal peptide" evidence="3">
    <location>
        <begin position="1"/>
        <end position="19"/>
    </location>
</feature>
<evidence type="ECO:0000256" key="2">
    <source>
        <dbReference type="SAM" id="Phobius"/>
    </source>
</evidence>
<sequence>MARFLVYCLILVNAHLILAIASEKIEKHATARKLGNHNIQDKIAMSSPGPPSESPEFSGEVSESGETGSGAPEQVMKINHHHHHSIDSSIAGGGVILGGLATTFLVAIFCYIRATRRKNIVEPTSSPNNSSIGMEEKS</sequence>
<dbReference type="PANTHER" id="PTHR34558:SF9">
    <property type="entry name" value="F3L24.15 PROTEIN"/>
    <property type="match status" value="1"/>
</dbReference>
<dbReference type="EMBL" id="JBJXBP010000003">
    <property type="protein sequence ID" value="KAL3839474.1"/>
    <property type="molecule type" value="Genomic_DNA"/>
</dbReference>
<accession>A0ABD3TQS1</accession>
<feature type="region of interest" description="Disordered" evidence="1">
    <location>
        <begin position="37"/>
        <end position="79"/>
    </location>
</feature>
<keyword evidence="2" id="KW-0472">Membrane</keyword>
<evidence type="ECO:0000313" key="4">
    <source>
        <dbReference type="EMBL" id="KAL3839474.1"/>
    </source>
</evidence>
<evidence type="ECO:0000313" key="5">
    <source>
        <dbReference type="Proteomes" id="UP001634393"/>
    </source>
</evidence>
<evidence type="ECO:0000256" key="3">
    <source>
        <dbReference type="SAM" id="SignalP"/>
    </source>
</evidence>
<keyword evidence="5" id="KW-1185">Reference proteome</keyword>
<feature type="chain" id="PRO_5044875129" description="Transmembrane protein" evidence="3">
    <location>
        <begin position="20"/>
        <end position="138"/>
    </location>
</feature>
<proteinExistence type="predicted"/>
<evidence type="ECO:0008006" key="6">
    <source>
        <dbReference type="Google" id="ProtNLM"/>
    </source>
</evidence>
<organism evidence="4 5">
    <name type="scientific">Penstemon smallii</name>
    <dbReference type="NCBI Taxonomy" id="265156"/>
    <lineage>
        <taxon>Eukaryota</taxon>
        <taxon>Viridiplantae</taxon>
        <taxon>Streptophyta</taxon>
        <taxon>Embryophyta</taxon>
        <taxon>Tracheophyta</taxon>
        <taxon>Spermatophyta</taxon>
        <taxon>Magnoliopsida</taxon>
        <taxon>eudicotyledons</taxon>
        <taxon>Gunneridae</taxon>
        <taxon>Pentapetalae</taxon>
        <taxon>asterids</taxon>
        <taxon>lamiids</taxon>
        <taxon>Lamiales</taxon>
        <taxon>Plantaginaceae</taxon>
        <taxon>Cheloneae</taxon>
        <taxon>Penstemon</taxon>
    </lineage>
</organism>
<dbReference type="AlphaFoldDB" id="A0ABD3TQS1"/>
<keyword evidence="2" id="KW-1133">Transmembrane helix</keyword>
<feature type="transmembrane region" description="Helical" evidence="2">
    <location>
        <begin position="90"/>
        <end position="112"/>
    </location>
</feature>
<keyword evidence="2" id="KW-0812">Transmembrane</keyword>
<dbReference type="PANTHER" id="PTHR34558">
    <property type="entry name" value="EXPRESSED PROTEIN"/>
    <property type="match status" value="1"/>
</dbReference>
<reference evidence="4 5" key="1">
    <citation type="submission" date="2024-12" db="EMBL/GenBank/DDBJ databases">
        <title>The unique morphological basis and parallel evolutionary history of personate flowers in Penstemon.</title>
        <authorList>
            <person name="Depatie T.H."/>
            <person name="Wessinger C.A."/>
        </authorList>
    </citation>
    <scope>NUCLEOTIDE SEQUENCE [LARGE SCALE GENOMIC DNA]</scope>
    <source>
        <strain evidence="4">WTNN_2</strain>
        <tissue evidence="4">Leaf</tissue>
    </source>
</reference>
<protein>
    <recommendedName>
        <fullName evidence="6">Transmembrane protein</fullName>
    </recommendedName>
</protein>
<keyword evidence="3" id="KW-0732">Signal</keyword>
<gene>
    <name evidence="4" type="ORF">ACJIZ3_024065</name>
</gene>
<feature type="compositionally biased region" description="Low complexity" evidence="1">
    <location>
        <begin position="54"/>
        <end position="70"/>
    </location>
</feature>